<gene>
    <name evidence="23" type="ORF">PPACK8108_LOCUS12779</name>
    <name evidence="22" type="ORF">PPACK8108_LOCUS723</name>
</gene>
<comment type="subcellular location">
    <subcellularLocation>
        <location evidence="2">Peroxisome membrane</location>
        <topology evidence="2">Multi-pass membrane protein</topology>
    </subcellularLocation>
</comment>
<evidence type="ECO:0000256" key="1">
    <source>
        <dbReference type="ARBA" id="ARBA00000900"/>
    </source>
</evidence>
<evidence type="ECO:0000259" key="21">
    <source>
        <dbReference type="PROSITE" id="PS50089"/>
    </source>
</evidence>
<dbReference type="SMART" id="SM00184">
    <property type="entry name" value="RING"/>
    <property type="match status" value="1"/>
</dbReference>
<dbReference type="InterPro" id="IPR013083">
    <property type="entry name" value="Znf_RING/FYVE/PHD"/>
</dbReference>
<evidence type="ECO:0000256" key="4">
    <source>
        <dbReference type="ARBA" id="ARBA00008704"/>
    </source>
</evidence>
<dbReference type="PANTHER" id="PTHR23350">
    <property type="entry name" value="PEROXISOME ASSEMBLY PROTEIN 10"/>
    <property type="match status" value="1"/>
</dbReference>
<evidence type="ECO:0000313" key="22">
    <source>
        <dbReference type="EMBL" id="CAH7666372.1"/>
    </source>
</evidence>
<evidence type="ECO:0000256" key="8">
    <source>
        <dbReference type="ARBA" id="ARBA00022679"/>
    </source>
</evidence>
<protein>
    <recommendedName>
        <fullName evidence="5">RING-type E3 ubiquitin transferase</fullName>
        <ecNumber evidence="5">2.3.2.27</ecNumber>
    </recommendedName>
    <alternativeName>
        <fullName evidence="18">Peroxin-10</fullName>
    </alternativeName>
</protein>
<comment type="catalytic activity">
    <reaction evidence="1">
        <text>S-ubiquitinyl-[E2 ubiquitin-conjugating enzyme]-L-cysteine + [acceptor protein]-L-lysine = [E2 ubiquitin-conjugating enzyme]-L-cysteine + N(6)-ubiquitinyl-[acceptor protein]-L-lysine.</text>
        <dbReference type="EC" id="2.3.2.27"/>
    </reaction>
</comment>
<evidence type="ECO:0000256" key="14">
    <source>
        <dbReference type="ARBA" id="ARBA00022927"/>
    </source>
</evidence>
<evidence type="ECO:0000256" key="18">
    <source>
        <dbReference type="ARBA" id="ARBA00041230"/>
    </source>
</evidence>
<keyword evidence="11 19" id="KW-0863">Zinc-finger</keyword>
<dbReference type="EMBL" id="CALTRL010003114">
    <property type="protein sequence ID" value="CAH7677607.1"/>
    <property type="molecule type" value="Genomic_DNA"/>
</dbReference>
<keyword evidence="16" id="KW-0472">Membrane</keyword>
<evidence type="ECO:0000256" key="20">
    <source>
        <dbReference type="SAM" id="MobiDB-lite"/>
    </source>
</evidence>
<comment type="similarity">
    <text evidence="4">Belongs to the pex2/pex10/pex12 family.</text>
</comment>
<evidence type="ECO:0000256" key="15">
    <source>
        <dbReference type="ARBA" id="ARBA00022989"/>
    </source>
</evidence>
<dbReference type="Pfam" id="PF04757">
    <property type="entry name" value="Pex2_Pex12"/>
    <property type="match status" value="1"/>
</dbReference>
<evidence type="ECO:0000256" key="19">
    <source>
        <dbReference type="PROSITE-ProRule" id="PRU00175"/>
    </source>
</evidence>
<keyword evidence="9" id="KW-0812">Transmembrane</keyword>
<keyword evidence="13" id="KW-0862">Zinc</keyword>
<dbReference type="CDD" id="cd16527">
    <property type="entry name" value="RING-HC_PEX10"/>
    <property type="match status" value="1"/>
</dbReference>
<dbReference type="Pfam" id="PF00097">
    <property type="entry name" value="zf-C3HC4"/>
    <property type="match status" value="1"/>
</dbReference>
<keyword evidence="8" id="KW-0808">Transferase</keyword>
<evidence type="ECO:0000256" key="5">
    <source>
        <dbReference type="ARBA" id="ARBA00012483"/>
    </source>
</evidence>
<dbReference type="PANTHER" id="PTHR23350:SF0">
    <property type="entry name" value="PEROXISOME BIOGENESIS FACTOR 10"/>
    <property type="match status" value="1"/>
</dbReference>
<evidence type="ECO:0000256" key="6">
    <source>
        <dbReference type="ARBA" id="ARBA00022448"/>
    </source>
</evidence>
<reference evidence="23" key="1">
    <citation type="submission" date="2022-06" db="EMBL/GenBank/DDBJ databases">
        <authorList>
            <consortium name="SYNGENTA / RWTH Aachen University"/>
        </authorList>
    </citation>
    <scope>NUCLEOTIDE SEQUENCE</scope>
</reference>
<dbReference type="AlphaFoldDB" id="A0AAV0B4P3"/>
<dbReference type="EC" id="2.3.2.27" evidence="5"/>
<dbReference type="EMBL" id="CALTRL010000102">
    <property type="protein sequence ID" value="CAH7666372.1"/>
    <property type="molecule type" value="Genomic_DNA"/>
</dbReference>
<name>A0AAV0B4P3_PHAPC</name>
<dbReference type="PROSITE" id="PS50089">
    <property type="entry name" value="ZF_RING_2"/>
    <property type="match status" value="1"/>
</dbReference>
<feature type="compositionally biased region" description="Polar residues" evidence="20">
    <location>
        <begin position="272"/>
        <end position="282"/>
    </location>
</feature>
<evidence type="ECO:0000256" key="12">
    <source>
        <dbReference type="ARBA" id="ARBA00022786"/>
    </source>
</evidence>
<keyword evidence="14" id="KW-0653">Protein transport</keyword>
<evidence type="ECO:0000256" key="17">
    <source>
        <dbReference type="ARBA" id="ARBA00023140"/>
    </source>
</evidence>
<dbReference type="GO" id="GO:0016562">
    <property type="term" value="P:protein import into peroxisome matrix, receptor recycling"/>
    <property type="evidence" value="ECO:0007669"/>
    <property type="project" value="UniProtKB-ARBA"/>
</dbReference>
<keyword evidence="17" id="KW-0576">Peroxisome</keyword>
<dbReference type="GO" id="GO:0061630">
    <property type="term" value="F:ubiquitin protein ligase activity"/>
    <property type="evidence" value="ECO:0007669"/>
    <property type="project" value="UniProtKB-EC"/>
</dbReference>
<dbReference type="InterPro" id="IPR001841">
    <property type="entry name" value="Znf_RING"/>
</dbReference>
<sequence>MTKLDEIDENRTLPSGTEQGRFNIDQSLMKDLQFPDGAQPEIIRAEQRDGYFIESLREQFEPILMNFKGVRWVNSRTNEIQEFCRLIYFGLTTLPGTQTLGEEYCDIIQISSFTEKIPSILHRLNLIFLQVFSKRILTKLYRSAYRKILPLISITTSTSPSNQARSSAKLKLLSKIKSLLLYVVTLLPTSLDTTILNNLNVIHLALFYLTGRYFKWSKRFTGIRYVSNRLRPLSEDGKSRTNPPSYEILGFLMIVQLLIKLIQSHRNHQRQQDQLKASSSPTILKGKQKDSNQTKLIPMVDGTPINKIQIEQREEEEEGDTFEKVSNGKAEDHDDGVENYLDGCVLIDKDLRKETMNLKRCILCLSPKKDQTSLECGHVFCWICILNWVREKPECPLCRQSVKVSQLLPIYNF</sequence>
<keyword evidence="15" id="KW-1133">Transmembrane helix</keyword>
<keyword evidence="7" id="KW-0962">Peroxisome biogenesis</keyword>
<keyword evidence="6" id="KW-0813">Transport</keyword>
<accession>A0AAV0B4P3</accession>
<dbReference type="GO" id="GO:0008270">
    <property type="term" value="F:zinc ion binding"/>
    <property type="evidence" value="ECO:0007669"/>
    <property type="project" value="UniProtKB-KW"/>
</dbReference>
<evidence type="ECO:0000256" key="13">
    <source>
        <dbReference type="ARBA" id="ARBA00022833"/>
    </source>
</evidence>
<dbReference type="InterPro" id="IPR017907">
    <property type="entry name" value="Znf_RING_CS"/>
</dbReference>
<dbReference type="PROSITE" id="PS00518">
    <property type="entry name" value="ZF_RING_1"/>
    <property type="match status" value="1"/>
</dbReference>
<dbReference type="GO" id="GO:0016567">
    <property type="term" value="P:protein ubiquitination"/>
    <property type="evidence" value="ECO:0007669"/>
    <property type="project" value="UniProtKB-ARBA"/>
</dbReference>
<evidence type="ECO:0000256" key="11">
    <source>
        <dbReference type="ARBA" id="ARBA00022771"/>
    </source>
</evidence>
<keyword evidence="10" id="KW-0479">Metal-binding</keyword>
<dbReference type="GO" id="GO:0005778">
    <property type="term" value="C:peroxisomal membrane"/>
    <property type="evidence" value="ECO:0007669"/>
    <property type="project" value="UniProtKB-SubCell"/>
</dbReference>
<feature type="region of interest" description="Disordered" evidence="20">
    <location>
        <begin position="270"/>
        <end position="289"/>
    </location>
</feature>
<proteinExistence type="inferred from homology"/>
<dbReference type="InterPro" id="IPR018957">
    <property type="entry name" value="Znf_C3HC4_RING-type"/>
</dbReference>
<evidence type="ECO:0000256" key="3">
    <source>
        <dbReference type="ARBA" id="ARBA00004906"/>
    </source>
</evidence>
<dbReference type="SUPFAM" id="SSF57850">
    <property type="entry name" value="RING/U-box"/>
    <property type="match status" value="1"/>
</dbReference>
<keyword evidence="12" id="KW-0833">Ubl conjugation pathway</keyword>
<comment type="caution">
    <text evidence="23">The sequence shown here is derived from an EMBL/GenBank/DDBJ whole genome shotgun (WGS) entry which is preliminary data.</text>
</comment>
<evidence type="ECO:0000313" key="24">
    <source>
        <dbReference type="Proteomes" id="UP001153365"/>
    </source>
</evidence>
<organism evidence="23 24">
    <name type="scientific">Phakopsora pachyrhizi</name>
    <name type="common">Asian soybean rust disease fungus</name>
    <dbReference type="NCBI Taxonomy" id="170000"/>
    <lineage>
        <taxon>Eukaryota</taxon>
        <taxon>Fungi</taxon>
        <taxon>Dikarya</taxon>
        <taxon>Basidiomycota</taxon>
        <taxon>Pucciniomycotina</taxon>
        <taxon>Pucciniomycetes</taxon>
        <taxon>Pucciniales</taxon>
        <taxon>Phakopsoraceae</taxon>
        <taxon>Phakopsora</taxon>
    </lineage>
</organism>
<dbReference type="Proteomes" id="UP001153365">
    <property type="component" value="Unassembled WGS sequence"/>
</dbReference>
<evidence type="ECO:0000256" key="16">
    <source>
        <dbReference type="ARBA" id="ARBA00023136"/>
    </source>
</evidence>
<feature type="domain" description="RING-type" evidence="21">
    <location>
        <begin position="361"/>
        <end position="399"/>
    </location>
</feature>
<evidence type="ECO:0000256" key="10">
    <source>
        <dbReference type="ARBA" id="ARBA00022723"/>
    </source>
</evidence>
<feature type="region of interest" description="Disordered" evidence="20">
    <location>
        <begin position="1"/>
        <end position="20"/>
    </location>
</feature>
<evidence type="ECO:0000313" key="23">
    <source>
        <dbReference type="EMBL" id="CAH7677607.1"/>
    </source>
</evidence>
<keyword evidence="24" id="KW-1185">Reference proteome</keyword>
<dbReference type="InterPro" id="IPR025654">
    <property type="entry name" value="PEX2/10"/>
</dbReference>
<evidence type="ECO:0000256" key="7">
    <source>
        <dbReference type="ARBA" id="ARBA00022593"/>
    </source>
</evidence>
<dbReference type="Gene3D" id="3.30.40.10">
    <property type="entry name" value="Zinc/RING finger domain, C3HC4 (zinc finger)"/>
    <property type="match status" value="1"/>
</dbReference>
<evidence type="ECO:0000256" key="2">
    <source>
        <dbReference type="ARBA" id="ARBA00004585"/>
    </source>
</evidence>
<comment type="pathway">
    <text evidence="3">Protein modification; protein ubiquitination.</text>
</comment>
<feature type="region of interest" description="Disordered" evidence="20">
    <location>
        <begin position="312"/>
        <end position="333"/>
    </location>
</feature>
<evidence type="ECO:0000256" key="9">
    <source>
        <dbReference type="ARBA" id="ARBA00022692"/>
    </source>
</evidence>
<dbReference type="InterPro" id="IPR006845">
    <property type="entry name" value="Pex_N"/>
</dbReference>